<comment type="caution">
    <text evidence="2">The sequence shown here is derived from an EMBL/GenBank/DDBJ whole genome shotgun (WGS) entry which is preliminary data.</text>
</comment>
<organism evidence="2 3">
    <name type="scientific">Caballeronia sordidicola</name>
    <name type="common">Burkholderia sordidicola</name>
    <dbReference type="NCBI Taxonomy" id="196367"/>
    <lineage>
        <taxon>Bacteria</taxon>
        <taxon>Pseudomonadati</taxon>
        <taxon>Pseudomonadota</taxon>
        <taxon>Betaproteobacteria</taxon>
        <taxon>Burkholderiales</taxon>
        <taxon>Burkholderiaceae</taxon>
        <taxon>Caballeronia</taxon>
    </lineage>
</organism>
<sequence>MNERDLPFFAFSRFQIKTTQKDNSMTLVIYLLGWLILIGGVSWALVAMHVAQHTIMIVDVILLGIAVITGATRARNRDRS</sequence>
<gene>
    <name evidence="2" type="ORF">BSU04_32640</name>
</gene>
<feature type="transmembrane region" description="Helical" evidence="1">
    <location>
        <begin position="27"/>
        <end position="48"/>
    </location>
</feature>
<evidence type="ECO:0000313" key="3">
    <source>
        <dbReference type="Proteomes" id="UP000214720"/>
    </source>
</evidence>
<keyword evidence="1" id="KW-0472">Membrane</keyword>
<keyword evidence="1" id="KW-1133">Transmembrane helix</keyword>
<dbReference type="AlphaFoldDB" id="A0A226WSY3"/>
<accession>A0A226WSY3</accession>
<dbReference type="eggNOG" id="ENOG5033A9W">
    <property type="taxonomic scope" value="Bacteria"/>
</dbReference>
<keyword evidence="1" id="KW-0812">Transmembrane</keyword>
<feature type="transmembrane region" description="Helical" evidence="1">
    <location>
        <begin position="54"/>
        <end position="72"/>
    </location>
</feature>
<name>A0A226WSY3_CABSO</name>
<evidence type="ECO:0000313" key="2">
    <source>
        <dbReference type="EMBL" id="OXC74305.1"/>
    </source>
</evidence>
<dbReference type="Proteomes" id="UP000214720">
    <property type="component" value="Unassembled WGS sequence"/>
</dbReference>
<dbReference type="EMBL" id="MTHB01000223">
    <property type="protein sequence ID" value="OXC74305.1"/>
    <property type="molecule type" value="Genomic_DNA"/>
</dbReference>
<reference evidence="3" key="1">
    <citation type="submission" date="2017-01" db="EMBL/GenBank/DDBJ databases">
        <title>Genome Analysis of Deinococcus marmoris KOPRI26562.</title>
        <authorList>
            <person name="Kim J.H."/>
            <person name="Oh H.-M."/>
        </authorList>
    </citation>
    <scope>NUCLEOTIDE SEQUENCE [LARGE SCALE GENOMIC DNA]</scope>
    <source>
        <strain evidence="3">PAMC 26633</strain>
    </source>
</reference>
<protein>
    <submittedName>
        <fullName evidence="2">Uncharacterized protein</fullName>
    </submittedName>
</protein>
<proteinExistence type="predicted"/>
<evidence type="ECO:0000256" key="1">
    <source>
        <dbReference type="SAM" id="Phobius"/>
    </source>
</evidence>